<dbReference type="Proteomes" id="UP000242642">
    <property type="component" value="Unassembled WGS sequence"/>
</dbReference>
<keyword evidence="3" id="KW-1185">Reference proteome</keyword>
<sequence length="116" mass="12951">MLNEIPFTGKDLLIGLMPCKISTIKQSIQMRWSMTSIILSDTCASVSELKKNPMATVSSGEGFPVAILNRNQPAFYCVPAELYEKMLEALDDHELAKLVEERSNQPLVDVDLDSYL</sequence>
<dbReference type="EMBL" id="FOHV01000004">
    <property type="protein sequence ID" value="SES85573.1"/>
    <property type="molecule type" value="Genomic_DNA"/>
</dbReference>
<gene>
    <name evidence="2" type="ORF">SAMN02583745_00714</name>
</gene>
<organism evidence="2 3">
    <name type="scientific">Thorsellia anophelis DSM 18579</name>
    <dbReference type="NCBI Taxonomy" id="1123402"/>
    <lineage>
        <taxon>Bacteria</taxon>
        <taxon>Pseudomonadati</taxon>
        <taxon>Pseudomonadota</taxon>
        <taxon>Gammaproteobacteria</taxon>
        <taxon>Enterobacterales</taxon>
        <taxon>Thorselliaceae</taxon>
        <taxon>Thorsellia</taxon>
    </lineage>
</organism>
<dbReference type="AlphaFoldDB" id="A0A1H9ZV15"/>
<evidence type="ECO:0000313" key="2">
    <source>
        <dbReference type="EMBL" id="SES85573.1"/>
    </source>
</evidence>
<accession>A0A1H9ZV15</accession>
<dbReference type="InterPro" id="IPR036165">
    <property type="entry name" value="YefM-like_sf"/>
</dbReference>
<dbReference type="SUPFAM" id="SSF143120">
    <property type="entry name" value="YefM-like"/>
    <property type="match status" value="1"/>
</dbReference>
<proteinExistence type="inferred from homology"/>
<evidence type="ECO:0000256" key="1">
    <source>
        <dbReference type="ARBA" id="ARBA00009981"/>
    </source>
</evidence>
<evidence type="ECO:0000313" key="3">
    <source>
        <dbReference type="Proteomes" id="UP000242642"/>
    </source>
</evidence>
<comment type="similarity">
    <text evidence="1">Belongs to the phD/YefM antitoxin family.</text>
</comment>
<name>A0A1H9ZV15_9GAMM</name>
<reference evidence="3" key="1">
    <citation type="submission" date="2016-10" db="EMBL/GenBank/DDBJ databases">
        <authorList>
            <person name="Varghese N."/>
            <person name="Submissions S."/>
        </authorList>
    </citation>
    <scope>NUCLEOTIDE SEQUENCE [LARGE SCALE GENOMIC DNA]</scope>
    <source>
        <strain evidence="3">DSM 18579</strain>
    </source>
</reference>
<protein>
    <submittedName>
        <fullName evidence="2">Antitoxin StbD</fullName>
    </submittedName>
</protein>